<accession>A0A016UST9</accession>
<keyword evidence="2" id="KW-1185">Reference proteome</keyword>
<sequence>MDDGDFVEADSALLVPQRGIGLKSEKLFFLREEARMEKPSDLLVPQGGSAKRGLMDDEDVVEVDSTLPVPQAGTGGREARGYVREGGGCSQNDRALIKMGRTTTTTPRVWMDVNWLESVHDHAYVHLILILHQRYIYDAVISDPVWTHGQKQAGAAHNSNELSENTFSNLTPIRFFMSTTGDFVIVLQCSYSVHETLHPLCSVAKWITLKTGKKFMKRNRLNVAVLNVKGKKRRSQATLIGVLGPPVTPICLNSNCVNPIVHAVLVFSAVRVKQLALWAARMPQSEWPGYTPFTLTVIHTLARRNSFTSTSIYCDIMGEASSNKVRGRNSSNPPLLRQTRSSSIYECASSWFTPRTLNTVVTKPKGKLYVFRNRHFLQFVRLLVMTILLKNLYRFPSTNLHIFPSGLNMPTTIIVGCRLQPFGMTGHRREMQICRY</sequence>
<comment type="caution">
    <text evidence="1">The sequence shown here is derived from an EMBL/GenBank/DDBJ whole genome shotgun (WGS) entry which is preliminary data.</text>
</comment>
<organism evidence="1 2">
    <name type="scientific">Ancylostoma ceylanicum</name>
    <dbReference type="NCBI Taxonomy" id="53326"/>
    <lineage>
        <taxon>Eukaryota</taxon>
        <taxon>Metazoa</taxon>
        <taxon>Ecdysozoa</taxon>
        <taxon>Nematoda</taxon>
        <taxon>Chromadorea</taxon>
        <taxon>Rhabditida</taxon>
        <taxon>Rhabditina</taxon>
        <taxon>Rhabditomorpha</taxon>
        <taxon>Strongyloidea</taxon>
        <taxon>Ancylostomatidae</taxon>
        <taxon>Ancylostomatinae</taxon>
        <taxon>Ancylostoma</taxon>
    </lineage>
</organism>
<evidence type="ECO:0000313" key="1">
    <source>
        <dbReference type="EMBL" id="EYC18270.1"/>
    </source>
</evidence>
<evidence type="ECO:0000313" key="2">
    <source>
        <dbReference type="Proteomes" id="UP000024635"/>
    </source>
</evidence>
<dbReference type="Proteomes" id="UP000024635">
    <property type="component" value="Unassembled WGS sequence"/>
</dbReference>
<name>A0A016UST9_9BILA</name>
<gene>
    <name evidence="1" type="primary">Acey_s0028.g1770</name>
    <name evidence="1" type="ORF">Y032_0028g1770</name>
</gene>
<protein>
    <submittedName>
        <fullName evidence="1">Uncharacterized protein</fullName>
    </submittedName>
</protein>
<proteinExistence type="predicted"/>
<dbReference type="AlphaFoldDB" id="A0A016UST9"/>
<reference evidence="2" key="1">
    <citation type="journal article" date="2015" name="Nat. Genet.">
        <title>The genome and transcriptome of the zoonotic hookworm Ancylostoma ceylanicum identify infection-specific gene families.</title>
        <authorList>
            <person name="Schwarz E.M."/>
            <person name="Hu Y."/>
            <person name="Antoshechkin I."/>
            <person name="Miller M.M."/>
            <person name="Sternberg P.W."/>
            <person name="Aroian R.V."/>
        </authorList>
    </citation>
    <scope>NUCLEOTIDE SEQUENCE</scope>
    <source>
        <strain evidence="2">HY135</strain>
    </source>
</reference>
<dbReference type="EMBL" id="JARK01001364">
    <property type="protein sequence ID" value="EYC18270.1"/>
    <property type="molecule type" value="Genomic_DNA"/>
</dbReference>